<protein>
    <recommendedName>
        <fullName evidence="4">Glycerophosphoryl diester phosphodiesterase membrane domain-containing protein</fullName>
    </recommendedName>
</protein>
<evidence type="ECO:0000256" key="1">
    <source>
        <dbReference type="SAM" id="Phobius"/>
    </source>
</evidence>
<comment type="caution">
    <text evidence="2">The sequence shown here is derived from an EMBL/GenBank/DDBJ whole genome shotgun (WGS) entry which is preliminary data.</text>
</comment>
<evidence type="ECO:0008006" key="4">
    <source>
        <dbReference type="Google" id="ProtNLM"/>
    </source>
</evidence>
<feature type="transmembrane region" description="Helical" evidence="1">
    <location>
        <begin position="62"/>
        <end position="87"/>
    </location>
</feature>
<keyword evidence="1" id="KW-1133">Transmembrane helix</keyword>
<accession>A0A1G2HRQ2</accession>
<dbReference type="EMBL" id="MHOP01000025">
    <property type="protein sequence ID" value="OGZ65224.1"/>
    <property type="molecule type" value="Genomic_DNA"/>
</dbReference>
<keyword evidence="1" id="KW-0472">Membrane</keyword>
<name>A0A1G2HRQ2_9BACT</name>
<feature type="transmembrane region" description="Helical" evidence="1">
    <location>
        <begin position="197"/>
        <end position="215"/>
    </location>
</feature>
<dbReference type="Proteomes" id="UP000178774">
    <property type="component" value="Unassembled WGS sequence"/>
</dbReference>
<evidence type="ECO:0000313" key="3">
    <source>
        <dbReference type="Proteomes" id="UP000178774"/>
    </source>
</evidence>
<sequence length="224" mass="25680">MEKLISIKDLFKKSFEFYKKNIKVILIVCAIGYVPVLLSYLIGFSYGIDFSSFKALTPSQILFFLILSLIIFVANFLVYIVLFYVIQERSQPVGAPAKVVDLFYLASKKAGSFAWIILLESLCIILGLILFIIPGIIVAIWFVFSNYMFVFEGKRGKAALSASRELVRGYWWPVFFRYFLLTIFSSIISMIPILGDAINFLFVIPFCVIFGYVIYQDLKRIKPV</sequence>
<evidence type="ECO:0000313" key="2">
    <source>
        <dbReference type="EMBL" id="OGZ65224.1"/>
    </source>
</evidence>
<feature type="transmembrane region" description="Helical" evidence="1">
    <location>
        <begin position="124"/>
        <end position="149"/>
    </location>
</feature>
<feature type="transmembrane region" description="Helical" evidence="1">
    <location>
        <begin position="170"/>
        <end position="191"/>
    </location>
</feature>
<dbReference type="AlphaFoldDB" id="A0A1G2HRQ2"/>
<reference evidence="2 3" key="1">
    <citation type="journal article" date="2016" name="Nat. Commun.">
        <title>Thousands of microbial genomes shed light on interconnected biogeochemical processes in an aquifer system.</title>
        <authorList>
            <person name="Anantharaman K."/>
            <person name="Brown C.T."/>
            <person name="Hug L.A."/>
            <person name="Sharon I."/>
            <person name="Castelle C.J."/>
            <person name="Probst A.J."/>
            <person name="Thomas B.C."/>
            <person name="Singh A."/>
            <person name="Wilkins M.J."/>
            <person name="Karaoz U."/>
            <person name="Brodie E.L."/>
            <person name="Williams K.H."/>
            <person name="Hubbard S.S."/>
            <person name="Banfield J.F."/>
        </authorList>
    </citation>
    <scope>NUCLEOTIDE SEQUENCE [LARGE SCALE GENOMIC DNA]</scope>
</reference>
<feature type="transmembrane region" description="Helical" evidence="1">
    <location>
        <begin position="99"/>
        <end position="118"/>
    </location>
</feature>
<keyword evidence="1" id="KW-0812">Transmembrane</keyword>
<gene>
    <name evidence="2" type="ORF">A2822_03675</name>
</gene>
<proteinExistence type="predicted"/>
<organism evidence="2 3">
    <name type="scientific">Candidatus Staskawiczbacteria bacterium RIFCSPHIGHO2_01_FULL_41_41</name>
    <dbReference type="NCBI Taxonomy" id="1802203"/>
    <lineage>
        <taxon>Bacteria</taxon>
        <taxon>Candidatus Staskawicziibacteriota</taxon>
    </lineage>
</organism>
<feature type="transmembrane region" description="Helical" evidence="1">
    <location>
        <begin position="21"/>
        <end position="42"/>
    </location>
</feature>